<evidence type="ECO:0000256" key="1">
    <source>
        <dbReference type="ARBA" id="ARBA00023242"/>
    </source>
</evidence>
<keyword evidence="4" id="KW-1185">Reference proteome</keyword>
<feature type="compositionally biased region" description="Polar residues" evidence="2">
    <location>
        <begin position="127"/>
        <end position="139"/>
    </location>
</feature>
<dbReference type="EMBL" id="BOLY01000006">
    <property type="protein sequence ID" value="GIZ46216.1"/>
    <property type="molecule type" value="Genomic_DNA"/>
</dbReference>
<evidence type="ECO:0000256" key="2">
    <source>
        <dbReference type="SAM" id="MobiDB-lite"/>
    </source>
</evidence>
<dbReference type="RefSeq" id="XP_044660703.1">
    <property type="nucleotide sequence ID" value="XM_044804768.1"/>
</dbReference>
<evidence type="ECO:0000313" key="4">
    <source>
        <dbReference type="Proteomes" id="UP000825890"/>
    </source>
</evidence>
<dbReference type="SUPFAM" id="SSF57701">
    <property type="entry name" value="Zn2/Cys6 DNA-binding domain"/>
    <property type="match status" value="1"/>
</dbReference>
<dbReference type="AlphaFoldDB" id="A0A9P3FG95"/>
<dbReference type="Proteomes" id="UP000825890">
    <property type="component" value="Unassembled WGS sequence"/>
</dbReference>
<feature type="region of interest" description="Disordered" evidence="2">
    <location>
        <begin position="102"/>
        <end position="224"/>
    </location>
</feature>
<dbReference type="CDD" id="cd00067">
    <property type="entry name" value="GAL4"/>
    <property type="match status" value="1"/>
</dbReference>
<comment type="caution">
    <text evidence="3">The sequence shown here is derived from an EMBL/GenBank/DDBJ whole genome shotgun (WGS) entry which is preliminary data.</text>
</comment>
<dbReference type="InterPro" id="IPR036864">
    <property type="entry name" value="Zn2-C6_fun-type_DNA-bd_sf"/>
</dbReference>
<feature type="compositionally biased region" description="Low complexity" evidence="2">
    <location>
        <begin position="179"/>
        <end position="192"/>
    </location>
</feature>
<accession>A0A9P3FG95</accession>
<proteinExistence type="predicted"/>
<dbReference type="GO" id="GO:0008270">
    <property type="term" value="F:zinc ion binding"/>
    <property type="evidence" value="ECO:0007669"/>
    <property type="project" value="InterPro"/>
</dbReference>
<reference evidence="3 4" key="1">
    <citation type="submission" date="2021-01" db="EMBL/GenBank/DDBJ databases">
        <title>Cercospora kikuchii MAFF 305040 whole genome shotgun sequence.</title>
        <authorList>
            <person name="Kashiwa T."/>
            <person name="Suzuki T."/>
        </authorList>
    </citation>
    <scope>NUCLEOTIDE SEQUENCE [LARGE SCALE GENOMIC DNA]</scope>
    <source>
        <strain evidence="3 4">MAFF 305040</strain>
    </source>
</reference>
<name>A0A9P3FG95_9PEZI</name>
<sequence length="477" mass="52071">MAETSEYPLVFTKKQLTDILKSSPLNGLQIARWCYDGAGLEDVLPFECRKIYRLVGDEALEDYASVTALSRGTSCANSMAQKKYKTIAKSLAQDEEARESAKAAAAAKKMEDDISASKASAGKETSVEGTATGAPQSQEPAVGRPPAPETTGKVPATTAPVGQEAGANIYTPRATGTQETPAEASTTAAPAAGKSDEKVSSPKAGAPAALDKNNPRKGAAPKPTMAQKAAQGVKASGTQKWVKEYQPKMFERKNPATGDHYFPPVDGNKLQGLTAYALKPHLKWPTSRETDLFGQPRFEDHLREYIATDKKGRPFLNEKHLFMSYHPRIEKNFHQCKRYFEDHGIWIKCDRCWNDNKPCSHSWPCTNCVAANEPCTFLWATPGNTPDPACVHGRRCHSIHTPAMRFLAFRKALFGDKFKQDIVASCGQVKPCHVLSEDTSTHAAATRPVPTSGSRGTAQRIEPIQLPERPVERAVFE</sequence>
<dbReference type="InterPro" id="IPR001138">
    <property type="entry name" value="Zn2Cys6_DnaBD"/>
</dbReference>
<dbReference type="GO" id="GO:0000981">
    <property type="term" value="F:DNA-binding transcription factor activity, RNA polymerase II-specific"/>
    <property type="evidence" value="ECO:0007669"/>
    <property type="project" value="InterPro"/>
</dbReference>
<dbReference type="GeneID" id="68294926"/>
<evidence type="ECO:0000313" key="3">
    <source>
        <dbReference type="EMBL" id="GIZ46216.1"/>
    </source>
</evidence>
<keyword evidence="1" id="KW-0539">Nucleus</keyword>
<gene>
    <name evidence="3" type="ORF">CKM354_000935100</name>
</gene>
<protein>
    <submittedName>
        <fullName evidence="3">Uncharacterized protein</fullName>
    </submittedName>
</protein>
<organism evidence="3 4">
    <name type="scientific">Cercospora kikuchii</name>
    <dbReference type="NCBI Taxonomy" id="84275"/>
    <lineage>
        <taxon>Eukaryota</taxon>
        <taxon>Fungi</taxon>
        <taxon>Dikarya</taxon>
        <taxon>Ascomycota</taxon>
        <taxon>Pezizomycotina</taxon>
        <taxon>Dothideomycetes</taxon>
        <taxon>Dothideomycetidae</taxon>
        <taxon>Mycosphaerellales</taxon>
        <taxon>Mycosphaerellaceae</taxon>
        <taxon>Cercospora</taxon>
    </lineage>
</organism>